<evidence type="ECO:0000313" key="1">
    <source>
        <dbReference type="EMBL" id="EIJ37846.1"/>
    </source>
</evidence>
<dbReference type="Proteomes" id="UP000004690">
    <property type="component" value="Unassembled WGS sequence"/>
</dbReference>
<name>I3C2K3_9FLAO</name>
<accession>I3C2K3</accession>
<reference evidence="1 2" key="1">
    <citation type="submission" date="2012-02" db="EMBL/GenBank/DDBJ databases">
        <title>Improved High-Quality Draft genome of Joostella marina DSM 19592.</title>
        <authorList>
            <consortium name="US DOE Joint Genome Institute (JGI-PGF)"/>
            <person name="Lucas S."/>
            <person name="Copeland A."/>
            <person name="Lapidus A."/>
            <person name="Bruce D."/>
            <person name="Goodwin L."/>
            <person name="Pitluck S."/>
            <person name="Peters L."/>
            <person name="Chertkov O."/>
            <person name="Ovchinnikova G."/>
            <person name="Kyrpides N."/>
            <person name="Mavromatis K."/>
            <person name="Detter J.C."/>
            <person name="Han C."/>
            <person name="Land M."/>
            <person name="Hauser L."/>
            <person name="Markowitz V."/>
            <person name="Cheng J.-F."/>
            <person name="Hugenholtz P."/>
            <person name="Woyke T."/>
            <person name="Wu D."/>
            <person name="Tindall B."/>
            <person name="Brambilla E."/>
            <person name="Klenk H.-P."/>
            <person name="Eisen J.A."/>
        </authorList>
    </citation>
    <scope>NUCLEOTIDE SEQUENCE [LARGE SCALE GENOMIC DNA]</scope>
    <source>
        <strain evidence="1 2">DSM 19592</strain>
    </source>
</reference>
<gene>
    <name evidence="1" type="ORF">JoomaDRAFT_0815</name>
</gene>
<sequence>MFSFNLALFRQNQVTNLNVYGRLRNVFLFFYNEVKINYWRGIHEKLKLNLLLILDGMDRSILHA</sequence>
<dbReference type="EMBL" id="JH651379">
    <property type="protein sequence ID" value="EIJ37846.1"/>
    <property type="molecule type" value="Genomic_DNA"/>
</dbReference>
<keyword evidence="2" id="KW-1185">Reference proteome</keyword>
<protein>
    <submittedName>
        <fullName evidence="1">Uncharacterized protein</fullName>
    </submittedName>
</protein>
<dbReference type="AlphaFoldDB" id="I3C2K3"/>
<proteinExistence type="predicted"/>
<dbReference type="HOGENOM" id="CLU_2861769_0_0_10"/>
<organism evidence="1 2">
    <name type="scientific">Galbibacter orientalis DSM 19592</name>
    <dbReference type="NCBI Taxonomy" id="926559"/>
    <lineage>
        <taxon>Bacteria</taxon>
        <taxon>Pseudomonadati</taxon>
        <taxon>Bacteroidota</taxon>
        <taxon>Flavobacteriia</taxon>
        <taxon>Flavobacteriales</taxon>
        <taxon>Flavobacteriaceae</taxon>
        <taxon>Galbibacter</taxon>
    </lineage>
</organism>
<evidence type="ECO:0000313" key="2">
    <source>
        <dbReference type="Proteomes" id="UP000004690"/>
    </source>
</evidence>